<evidence type="ECO:0000313" key="1">
    <source>
        <dbReference type="EnsemblPlants" id="EMT20208"/>
    </source>
</evidence>
<name>R7WDH6_AEGTA</name>
<organism evidence="1">
    <name type="scientific">Aegilops tauschii</name>
    <name type="common">Tausch's goatgrass</name>
    <name type="synonym">Aegilops squarrosa</name>
    <dbReference type="NCBI Taxonomy" id="37682"/>
    <lineage>
        <taxon>Eukaryota</taxon>
        <taxon>Viridiplantae</taxon>
        <taxon>Streptophyta</taxon>
        <taxon>Embryophyta</taxon>
        <taxon>Tracheophyta</taxon>
        <taxon>Spermatophyta</taxon>
        <taxon>Magnoliopsida</taxon>
        <taxon>Liliopsida</taxon>
        <taxon>Poales</taxon>
        <taxon>Poaceae</taxon>
        <taxon>BOP clade</taxon>
        <taxon>Pooideae</taxon>
        <taxon>Triticodae</taxon>
        <taxon>Triticeae</taxon>
        <taxon>Triticinae</taxon>
        <taxon>Aegilops</taxon>
    </lineage>
</organism>
<dbReference type="EnsemblPlants" id="EMT20208">
    <property type="protein sequence ID" value="EMT20208"/>
    <property type="gene ID" value="F775_00646"/>
</dbReference>
<reference evidence="1" key="1">
    <citation type="submission" date="2015-06" db="UniProtKB">
        <authorList>
            <consortium name="EnsemblPlants"/>
        </authorList>
    </citation>
    <scope>IDENTIFICATION</scope>
</reference>
<sequence length="181" mass="20768">MPDRHEEIDIIKKLASLAQTKTCVFVHHGDKDDFLKGNIEPDPDELDMVFDSSPSYAELLQQVRKDLNWMDPSDIIELEGRHNVGFGMHIRWKTMRVNSEQRWVAYKETVAESLDKALELFATKKVDSSLHLDMNRNPSPLVASSPPPLKRDEIVEPLLTQEVRPTLSRLQTTKMSFARGE</sequence>
<accession>R7WDH6</accession>
<dbReference type="AlphaFoldDB" id="R7WDH6"/>
<protein>
    <submittedName>
        <fullName evidence="1">Uncharacterized protein</fullName>
    </submittedName>
</protein>
<proteinExistence type="predicted"/>